<sequence length="218" mass="25321">MEWAAAHTLLPDLPIDPVWSMSLVVQQRHASRIVCKKLCACGRRHWGKLFFHQKDPGPTLWYLIGVDNRDIVRLGQQFARVILDARFNRTRCRAERERLQAFEQPKDRYRRICGDAKGGRGRRPNLGQCTLKIIERHRDWISQLSPCLCRCQAACAALEQLRAEPVFQLLYALADSRLRDIELRRGGAKTTCTQRGFKKHQRIKRRQGLSAAIHSQWL</sequence>
<dbReference type="AlphaFoldDB" id="A0A1M7LNG4"/>
<gene>
    <name evidence="1" type="ORF">SAMN05443432_1194</name>
</gene>
<dbReference type="EMBL" id="FRCB01000019">
    <property type="protein sequence ID" value="SHM79691.1"/>
    <property type="molecule type" value="Genomic_DNA"/>
</dbReference>
<organism evidence="1 2">
    <name type="scientific">Roseovarius litoreus</name>
    <dbReference type="NCBI Taxonomy" id="1155722"/>
    <lineage>
        <taxon>Bacteria</taxon>
        <taxon>Pseudomonadati</taxon>
        <taxon>Pseudomonadota</taxon>
        <taxon>Alphaproteobacteria</taxon>
        <taxon>Rhodobacterales</taxon>
        <taxon>Roseobacteraceae</taxon>
        <taxon>Roseovarius</taxon>
    </lineage>
</organism>
<protein>
    <recommendedName>
        <fullName evidence="3">Transposase</fullName>
    </recommendedName>
</protein>
<reference evidence="1 2" key="1">
    <citation type="submission" date="2016-11" db="EMBL/GenBank/DDBJ databases">
        <authorList>
            <person name="Varghese N."/>
            <person name="Submissions S."/>
        </authorList>
    </citation>
    <scope>NUCLEOTIDE SEQUENCE [LARGE SCALE GENOMIC DNA]</scope>
    <source>
        <strain evidence="1 2">DSM 28249</strain>
    </source>
</reference>
<evidence type="ECO:0008006" key="3">
    <source>
        <dbReference type="Google" id="ProtNLM"/>
    </source>
</evidence>
<accession>A0A1M7LNG4</accession>
<keyword evidence="2" id="KW-1185">Reference proteome</keyword>
<evidence type="ECO:0000313" key="2">
    <source>
        <dbReference type="Proteomes" id="UP000322545"/>
    </source>
</evidence>
<dbReference type="Proteomes" id="UP000322545">
    <property type="component" value="Unassembled WGS sequence"/>
</dbReference>
<proteinExistence type="predicted"/>
<evidence type="ECO:0000313" key="1">
    <source>
        <dbReference type="EMBL" id="SHM79691.1"/>
    </source>
</evidence>
<name>A0A1M7LNG4_9RHOB</name>